<keyword evidence="3" id="KW-1185">Reference proteome</keyword>
<feature type="domain" description="NadR/Ttd14 AAA" evidence="1">
    <location>
        <begin position="12"/>
        <end position="177"/>
    </location>
</feature>
<dbReference type="InterPro" id="IPR027417">
    <property type="entry name" value="P-loop_NTPase"/>
</dbReference>
<dbReference type="Gene3D" id="3.40.50.300">
    <property type="entry name" value="P-loop containing nucleotide triphosphate hydrolases"/>
    <property type="match status" value="1"/>
</dbReference>
<gene>
    <name evidence="2" type="ORF">DFR56_11469</name>
</gene>
<evidence type="ECO:0000259" key="1">
    <source>
        <dbReference type="Pfam" id="PF13521"/>
    </source>
</evidence>
<comment type="caution">
    <text evidence="2">The sequence shown here is derived from an EMBL/GenBank/DDBJ whole genome shotgun (WGS) entry which is preliminary data.</text>
</comment>
<organism evidence="2 3">
    <name type="scientific">Pseudogracilibacillus auburnensis</name>
    <dbReference type="NCBI Taxonomy" id="1494959"/>
    <lineage>
        <taxon>Bacteria</taxon>
        <taxon>Bacillati</taxon>
        <taxon>Bacillota</taxon>
        <taxon>Bacilli</taxon>
        <taxon>Bacillales</taxon>
        <taxon>Bacillaceae</taxon>
        <taxon>Pseudogracilibacillus</taxon>
    </lineage>
</organism>
<evidence type="ECO:0000313" key="2">
    <source>
        <dbReference type="EMBL" id="PXW83784.1"/>
    </source>
</evidence>
<sequence>MEDRNLLRDDYIIITGGPGSGKTTLLDELGKNNHEYVPEVAREIIKAQISSNGDALPWGNVTKYRDLMLDKSIESYLSALTNPSSQPLFFDRGIPDTLTYTHLINIPLSEKLESAVKSYRYNKKVFILPPWKDIYKTDGERKQDFEEAVATYKIMFRTYEQLDYELIEVPKIGIKHRASFILKNVIL</sequence>
<dbReference type="EMBL" id="QJJQ01000014">
    <property type="protein sequence ID" value="PXW83784.1"/>
    <property type="molecule type" value="Genomic_DNA"/>
</dbReference>
<accession>A0A2V3VRK9</accession>
<dbReference type="AlphaFoldDB" id="A0A2V3VRK9"/>
<protein>
    <submittedName>
        <fullName evidence="2">Putative ATPase</fullName>
    </submittedName>
</protein>
<dbReference type="InterPro" id="IPR038727">
    <property type="entry name" value="NadR/Ttd14_AAA_dom"/>
</dbReference>
<evidence type="ECO:0000313" key="3">
    <source>
        <dbReference type="Proteomes" id="UP000247978"/>
    </source>
</evidence>
<dbReference type="SUPFAM" id="SSF52540">
    <property type="entry name" value="P-loop containing nucleoside triphosphate hydrolases"/>
    <property type="match status" value="1"/>
</dbReference>
<dbReference type="Pfam" id="PF13521">
    <property type="entry name" value="AAA_28"/>
    <property type="match status" value="1"/>
</dbReference>
<dbReference type="OrthoDB" id="9757917at2"/>
<name>A0A2V3VRK9_9BACI</name>
<dbReference type="Proteomes" id="UP000247978">
    <property type="component" value="Unassembled WGS sequence"/>
</dbReference>
<proteinExistence type="predicted"/>
<reference evidence="2 3" key="1">
    <citation type="submission" date="2018-05" db="EMBL/GenBank/DDBJ databases">
        <title>Genomic Encyclopedia of Type Strains, Phase IV (KMG-IV): sequencing the most valuable type-strain genomes for metagenomic binning, comparative biology and taxonomic classification.</title>
        <authorList>
            <person name="Goeker M."/>
        </authorList>
    </citation>
    <scope>NUCLEOTIDE SEQUENCE [LARGE SCALE GENOMIC DNA]</scope>
    <source>
        <strain evidence="2 3">DSM 28556</strain>
    </source>
</reference>